<evidence type="ECO:0000313" key="2">
    <source>
        <dbReference type="EMBL" id="MVO76648.1"/>
    </source>
</evidence>
<dbReference type="SUPFAM" id="SSF51182">
    <property type="entry name" value="RmlC-like cupins"/>
    <property type="match status" value="1"/>
</dbReference>
<dbReference type="AlphaFoldDB" id="A0A6I4IXF3"/>
<dbReference type="Pfam" id="PF07883">
    <property type="entry name" value="Cupin_2"/>
    <property type="match status" value="1"/>
</dbReference>
<proteinExistence type="predicted"/>
<dbReference type="Proteomes" id="UP000441389">
    <property type="component" value="Unassembled WGS sequence"/>
</dbReference>
<dbReference type="InterPro" id="IPR014710">
    <property type="entry name" value="RmlC-like_jellyroll"/>
</dbReference>
<keyword evidence="3" id="KW-1185">Reference proteome</keyword>
<dbReference type="RefSeq" id="WP_157025365.1">
    <property type="nucleotide sequence ID" value="NZ_WQMS01000001.1"/>
</dbReference>
<name>A0A6I4IXF3_9SPHN</name>
<gene>
    <name evidence="2" type="ORF">GON01_01660</name>
</gene>
<dbReference type="Gene3D" id="2.60.120.10">
    <property type="entry name" value="Jelly Rolls"/>
    <property type="match status" value="1"/>
</dbReference>
<evidence type="ECO:0000313" key="3">
    <source>
        <dbReference type="Proteomes" id="UP000441389"/>
    </source>
</evidence>
<organism evidence="2 3">
    <name type="scientific">Sphingomonas horti</name>
    <dbReference type="NCBI Taxonomy" id="2682842"/>
    <lineage>
        <taxon>Bacteria</taxon>
        <taxon>Pseudomonadati</taxon>
        <taxon>Pseudomonadota</taxon>
        <taxon>Alphaproteobacteria</taxon>
        <taxon>Sphingomonadales</taxon>
        <taxon>Sphingomonadaceae</taxon>
        <taxon>Sphingomonas</taxon>
    </lineage>
</organism>
<sequence length="114" mass="12108">MEAGERSGVITLAGLEAQVPGPNGERSALALKRGTLDVRLSVPLPPNVQTPHEQDEIYFVVRGNGVLVHEGRRTSFGPGDILFVAAGVSHHYADFGSDLALWRVFYGAAGGELP</sequence>
<comment type="caution">
    <text evidence="2">The sequence shown here is derived from an EMBL/GenBank/DDBJ whole genome shotgun (WGS) entry which is preliminary data.</text>
</comment>
<dbReference type="InterPro" id="IPR011051">
    <property type="entry name" value="RmlC_Cupin_sf"/>
</dbReference>
<accession>A0A6I4IXF3</accession>
<protein>
    <submittedName>
        <fullName evidence="2">Cupin domain-containing protein</fullName>
    </submittedName>
</protein>
<reference evidence="2 3" key="1">
    <citation type="submission" date="2019-12" db="EMBL/GenBank/DDBJ databases">
        <authorList>
            <person name="Huq M.A."/>
        </authorList>
    </citation>
    <scope>NUCLEOTIDE SEQUENCE [LARGE SCALE GENOMIC DNA]</scope>
    <source>
        <strain evidence="2 3">MAH-20</strain>
    </source>
</reference>
<evidence type="ECO:0000259" key="1">
    <source>
        <dbReference type="Pfam" id="PF07883"/>
    </source>
</evidence>
<dbReference type="InterPro" id="IPR013096">
    <property type="entry name" value="Cupin_2"/>
</dbReference>
<feature type="domain" description="Cupin type-2" evidence="1">
    <location>
        <begin position="51"/>
        <end position="93"/>
    </location>
</feature>
<dbReference type="EMBL" id="WQMS01000001">
    <property type="protein sequence ID" value="MVO76648.1"/>
    <property type="molecule type" value="Genomic_DNA"/>
</dbReference>